<organism evidence="1 2">
    <name type="scientific">Caerostris extrusa</name>
    <name type="common">Bark spider</name>
    <name type="synonym">Caerostris bankana</name>
    <dbReference type="NCBI Taxonomy" id="172846"/>
    <lineage>
        <taxon>Eukaryota</taxon>
        <taxon>Metazoa</taxon>
        <taxon>Ecdysozoa</taxon>
        <taxon>Arthropoda</taxon>
        <taxon>Chelicerata</taxon>
        <taxon>Arachnida</taxon>
        <taxon>Araneae</taxon>
        <taxon>Araneomorphae</taxon>
        <taxon>Entelegynae</taxon>
        <taxon>Araneoidea</taxon>
        <taxon>Araneidae</taxon>
        <taxon>Caerostris</taxon>
    </lineage>
</organism>
<proteinExistence type="predicted"/>
<comment type="caution">
    <text evidence="1">The sequence shown here is derived from an EMBL/GenBank/DDBJ whole genome shotgun (WGS) entry which is preliminary data.</text>
</comment>
<evidence type="ECO:0000313" key="2">
    <source>
        <dbReference type="Proteomes" id="UP001054945"/>
    </source>
</evidence>
<sequence>MLQAIHMVKPMLAYKSLNARAMENLNKRNLPVYWAPLSGTEASWKFGDLWRSFVAHVGSVLNFMKSLFFFFSALAHGLCAAKQWPLYHAAELSVYPFE</sequence>
<accession>A0AAV4XCT4</accession>
<dbReference type="AlphaFoldDB" id="A0AAV4XCT4"/>
<gene>
    <name evidence="1" type="ORF">CEXT_19261</name>
</gene>
<dbReference type="EMBL" id="BPLR01000026">
    <property type="protein sequence ID" value="GIY91594.1"/>
    <property type="molecule type" value="Genomic_DNA"/>
</dbReference>
<name>A0AAV4XCT4_CAEEX</name>
<reference evidence="1 2" key="1">
    <citation type="submission" date="2021-06" db="EMBL/GenBank/DDBJ databases">
        <title>Caerostris extrusa draft genome.</title>
        <authorList>
            <person name="Kono N."/>
            <person name="Arakawa K."/>
        </authorList>
    </citation>
    <scope>NUCLEOTIDE SEQUENCE [LARGE SCALE GENOMIC DNA]</scope>
</reference>
<dbReference type="Proteomes" id="UP001054945">
    <property type="component" value="Unassembled WGS sequence"/>
</dbReference>
<protein>
    <submittedName>
        <fullName evidence="1">Uncharacterized protein</fullName>
    </submittedName>
</protein>
<evidence type="ECO:0000313" key="1">
    <source>
        <dbReference type="EMBL" id="GIY91594.1"/>
    </source>
</evidence>
<keyword evidence="2" id="KW-1185">Reference proteome</keyword>